<keyword evidence="3" id="KW-0539">Nucleus</keyword>
<feature type="domain" description="HTH myb-type" evidence="6">
    <location>
        <begin position="210"/>
        <end position="258"/>
    </location>
</feature>
<evidence type="ECO:0000313" key="7">
    <source>
        <dbReference type="EMBL" id="TFK55520.1"/>
    </source>
</evidence>
<dbReference type="GO" id="GO:0000976">
    <property type="term" value="F:transcription cis-regulatory region binding"/>
    <property type="evidence" value="ECO:0007669"/>
    <property type="project" value="TreeGrafter"/>
</dbReference>
<evidence type="ECO:0000256" key="4">
    <source>
        <dbReference type="SAM" id="MobiDB-lite"/>
    </source>
</evidence>
<dbReference type="InterPro" id="IPR001005">
    <property type="entry name" value="SANT/Myb"/>
</dbReference>
<keyword evidence="2" id="KW-0238">DNA-binding</keyword>
<comment type="subcellular location">
    <subcellularLocation>
        <location evidence="1">Nucleus</location>
    </subcellularLocation>
</comment>
<evidence type="ECO:0000256" key="2">
    <source>
        <dbReference type="ARBA" id="ARBA00023125"/>
    </source>
</evidence>
<dbReference type="AlphaFoldDB" id="A0A5C3NDU5"/>
<dbReference type="STRING" id="5364.A0A5C3NDU5"/>
<feature type="compositionally biased region" description="Acidic residues" evidence="4">
    <location>
        <begin position="423"/>
        <end position="434"/>
    </location>
</feature>
<reference evidence="7 8" key="1">
    <citation type="journal article" date="2019" name="Nat. Ecol. Evol.">
        <title>Megaphylogeny resolves global patterns of mushroom evolution.</title>
        <authorList>
            <person name="Varga T."/>
            <person name="Krizsan K."/>
            <person name="Foldi C."/>
            <person name="Dima B."/>
            <person name="Sanchez-Garcia M."/>
            <person name="Sanchez-Ramirez S."/>
            <person name="Szollosi G.J."/>
            <person name="Szarkandi J.G."/>
            <person name="Papp V."/>
            <person name="Albert L."/>
            <person name="Andreopoulos W."/>
            <person name="Angelini C."/>
            <person name="Antonin V."/>
            <person name="Barry K.W."/>
            <person name="Bougher N.L."/>
            <person name="Buchanan P."/>
            <person name="Buyck B."/>
            <person name="Bense V."/>
            <person name="Catcheside P."/>
            <person name="Chovatia M."/>
            <person name="Cooper J."/>
            <person name="Damon W."/>
            <person name="Desjardin D."/>
            <person name="Finy P."/>
            <person name="Geml J."/>
            <person name="Haridas S."/>
            <person name="Hughes K."/>
            <person name="Justo A."/>
            <person name="Karasinski D."/>
            <person name="Kautmanova I."/>
            <person name="Kiss B."/>
            <person name="Kocsube S."/>
            <person name="Kotiranta H."/>
            <person name="LaButti K.M."/>
            <person name="Lechner B.E."/>
            <person name="Liimatainen K."/>
            <person name="Lipzen A."/>
            <person name="Lukacs Z."/>
            <person name="Mihaltcheva S."/>
            <person name="Morgado L.N."/>
            <person name="Niskanen T."/>
            <person name="Noordeloos M.E."/>
            <person name="Ohm R.A."/>
            <person name="Ortiz-Santana B."/>
            <person name="Ovrebo C."/>
            <person name="Racz N."/>
            <person name="Riley R."/>
            <person name="Savchenko A."/>
            <person name="Shiryaev A."/>
            <person name="Soop K."/>
            <person name="Spirin V."/>
            <person name="Szebenyi C."/>
            <person name="Tomsovsky M."/>
            <person name="Tulloss R.E."/>
            <person name="Uehling J."/>
            <person name="Grigoriev I.V."/>
            <person name="Vagvolgyi C."/>
            <person name="Papp T."/>
            <person name="Martin F.M."/>
            <person name="Miettinen O."/>
            <person name="Hibbett D.S."/>
            <person name="Nagy L.G."/>
        </authorList>
    </citation>
    <scope>NUCLEOTIDE SEQUENCE [LARGE SCALE GENOMIC DNA]</scope>
    <source>
        <strain evidence="7 8">OMC1185</strain>
    </source>
</reference>
<feature type="domain" description="Myb-like" evidence="5">
    <location>
        <begin position="205"/>
        <end position="254"/>
    </location>
</feature>
<dbReference type="PANTHER" id="PTHR46380:SF2">
    <property type="entry name" value="CYCLIN-D-BINDING MYB-LIKE TRANSCRIPTION FACTOR 1"/>
    <property type="match status" value="1"/>
</dbReference>
<dbReference type="SMART" id="SM00717">
    <property type="entry name" value="SANT"/>
    <property type="match status" value="4"/>
</dbReference>
<accession>A0A5C3NDU5</accession>
<dbReference type="InterPro" id="IPR009057">
    <property type="entry name" value="Homeodomain-like_sf"/>
</dbReference>
<evidence type="ECO:0000259" key="6">
    <source>
        <dbReference type="PROSITE" id="PS51294"/>
    </source>
</evidence>
<dbReference type="GO" id="GO:0003700">
    <property type="term" value="F:DNA-binding transcription factor activity"/>
    <property type="evidence" value="ECO:0007669"/>
    <property type="project" value="TreeGrafter"/>
</dbReference>
<dbReference type="SUPFAM" id="SSF46689">
    <property type="entry name" value="Homeodomain-like"/>
    <property type="match status" value="2"/>
</dbReference>
<dbReference type="InterPro" id="IPR051651">
    <property type="entry name" value="DMTF1_DNA-bind_reg"/>
</dbReference>
<proteinExistence type="predicted"/>
<dbReference type="EMBL" id="ML213504">
    <property type="protein sequence ID" value="TFK55520.1"/>
    <property type="molecule type" value="Genomic_DNA"/>
</dbReference>
<keyword evidence="8" id="KW-1185">Reference proteome</keyword>
<dbReference type="PROSITE" id="PS51294">
    <property type="entry name" value="HTH_MYB"/>
    <property type="match status" value="1"/>
</dbReference>
<dbReference type="PANTHER" id="PTHR46380">
    <property type="entry name" value="CYCLIN-D-BINDING MYB-LIKE TRANSCRIPTION FACTOR 1"/>
    <property type="match status" value="1"/>
</dbReference>
<evidence type="ECO:0000313" key="8">
    <source>
        <dbReference type="Proteomes" id="UP000305948"/>
    </source>
</evidence>
<dbReference type="Pfam" id="PF00249">
    <property type="entry name" value="Myb_DNA-binding"/>
    <property type="match status" value="1"/>
</dbReference>
<dbReference type="InterPro" id="IPR017930">
    <property type="entry name" value="Myb_dom"/>
</dbReference>
<feature type="region of interest" description="Disordered" evidence="4">
    <location>
        <begin position="405"/>
        <end position="434"/>
    </location>
</feature>
<evidence type="ECO:0000259" key="5">
    <source>
        <dbReference type="PROSITE" id="PS50090"/>
    </source>
</evidence>
<dbReference type="PROSITE" id="PS50090">
    <property type="entry name" value="MYB_LIKE"/>
    <property type="match status" value="2"/>
</dbReference>
<feature type="domain" description="Myb-like" evidence="5">
    <location>
        <begin position="257"/>
        <end position="318"/>
    </location>
</feature>
<evidence type="ECO:0000256" key="3">
    <source>
        <dbReference type="ARBA" id="ARBA00023242"/>
    </source>
</evidence>
<dbReference type="CDD" id="cd00167">
    <property type="entry name" value="SANT"/>
    <property type="match status" value="1"/>
</dbReference>
<dbReference type="Proteomes" id="UP000305948">
    <property type="component" value="Unassembled WGS sequence"/>
</dbReference>
<protein>
    <submittedName>
        <fullName evidence="7">Uncharacterized protein</fullName>
    </submittedName>
</protein>
<sequence length="434" mass="48854">MLLPPELSLGGSAEDILRTLQDLDLSKIANVLKTLNDAAAAANGPVAGPSTFIAPLPPPPPAPARGKRPATSDAILGTPQMKANERAKKVQRKIDSAALVPDTPPNPEHATLLATKWLSTSKLAELAQTEGLVYKKGKFSAIEEEQIKNAIEQYRAKNELSEDTINEILYSKDNKRDQSFWSEIAMAVPQRPIVAVYHHVRRSRHPLGARGKWMPSEDEVLIQAVSELGQHWEKVSARVGRMASDCRDRYRNHLADRDKRATGHWTKDEEQELTRIVTEMTVDQGKDMDNDVFWGVVAAKMGNRRGRQQCRIKWTDSLSKTYKNDGQKPRWSQRDAHILVHKVASLNVRDDTEIDWKILPDENWNLWSAHVLQRRWMTLKKSVRGWEVMTHQEIMDILRLKKADVPRQAEKKGKGKVTSAEMVADEDGAAAESA</sequence>
<evidence type="ECO:0000256" key="1">
    <source>
        <dbReference type="ARBA" id="ARBA00004123"/>
    </source>
</evidence>
<gene>
    <name evidence="7" type="ORF">OE88DRAFT_1622149</name>
</gene>
<organism evidence="7 8">
    <name type="scientific">Heliocybe sulcata</name>
    <dbReference type="NCBI Taxonomy" id="5364"/>
    <lineage>
        <taxon>Eukaryota</taxon>
        <taxon>Fungi</taxon>
        <taxon>Dikarya</taxon>
        <taxon>Basidiomycota</taxon>
        <taxon>Agaricomycotina</taxon>
        <taxon>Agaricomycetes</taxon>
        <taxon>Gloeophyllales</taxon>
        <taxon>Gloeophyllaceae</taxon>
        <taxon>Heliocybe</taxon>
    </lineage>
</organism>
<dbReference type="GO" id="GO:0005634">
    <property type="term" value="C:nucleus"/>
    <property type="evidence" value="ECO:0007669"/>
    <property type="project" value="UniProtKB-SubCell"/>
</dbReference>
<name>A0A5C3NDU5_9AGAM</name>
<dbReference type="OrthoDB" id="39591at2759"/>
<dbReference type="Gene3D" id="1.10.10.60">
    <property type="entry name" value="Homeodomain-like"/>
    <property type="match status" value="2"/>
</dbReference>